<evidence type="ECO:0000313" key="3">
    <source>
        <dbReference type="Proteomes" id="UP000281915"/>
    </source>
</evidence>
<dbReference type="EMBL" id="RHHT01000045">
    <property type="protein sequence ID" value="RNB75619.1"/>
    <property type="molecule type" value="Genomic_DNA"/>
</dbReference>
<proteinExistence type="predicted"/>
<protein>
    <submittedName>
        <fullName evidence="2">DUF1540 domain-containing protein</fullName>
    </submittedName>
</protein>
<dbReference type="AlphaFoldDB" id="A0A3M8CJ09"/>
<name>A0A3M8CJ09_9BACL</name>
<gene>
    <name evidence="2" type="ORF">EDM58_18235</name>
</gene>
<dbReference type="Proteomes" id="UP000281915">
    <property type="component" value="Unassembled WGS sequence"/>
</dbReference>
<feature type="domain" description="DUF1540" evidence="1">
    <location>
        <begin position="4"/>
        <end position="70"/>
    </location>
</feature>
<accession>A0A3M8CJ09</accession>
<comment type="caution">
    <text evidence="2">The sequence shown here is derived from an EMBL/GenBank/DDBJ whole genome shotgun (WGS) entry which is preliminary data.</text>
</comment>
<dbReference type="Pfam" id="PF07561">
    <property type="entry name" value="DUF1540"/>
    <property type="match status" value="1"/>
</dbReference>
<evidence type="ECO:0000259" key="1">
    <source>
        <dbReference type="Pfam" id="PF07561"/>
    </source>
</evidence>
<dbReference type="RefSeq" id="WP_122914591.1">
    <property type="nucleotide sequence ID" value="NZ_RHHT01000045.1"/>
</dbReference>
<sequence>MPTVNCSVANCTYWAEGNKCSADAILVEIDAHAKQNLDVEFAGEYSGGSSTQTSHQDTAKSSSQTCCLTFKPKDSKSK</sequence>
<evidence type="ECO:0000313" key="2">
    <source>
        <dbReference type="EMBL" id="RNB75619.1"/>
    </source>
</evidence>
<reference evidence="2 3" key="1">
    <citation type="submission" date="2018-10" db="EMBL/GenBank/DDBJ databases">
        <title>Phylogenomics of Brevibacillus.</title>
        <authorList>
            <person name="Dunlap C."/>
        </authorList>
    </citation>
    <scope>NUCLEOTIDE SEQUENCE [LARGE SCALE GENOMIC DNA]</scope>
    <source>
        <strain evidence="2 3">JCM 15085</strain>
    </source>
</reference>
<organism evidence="2 3">
    <name type="scientific">Brevibacillus panacihumi</name>
    <dbReference type="NCBI Taxonomy" id="497735"/>
    <lineage>
        <taxon>Bacteria</taxon>
        <taxon>Bacillati</taxon>
        <taxon>Bacillota</taxon>
        <taxon>Bacilli</taxon>
        <taxon>Bacillales</taxon>
        <taxon>Paenibacillaceae</taxon>
        <taxon>Brevibacillus</taxon>
    </lineage>
</organism>
<dbReference type="InterPro" id="IPR011437">
    <property type="entry name" value="DUF1540"/>
</dbReference>